<evidence type="ECO:0000256" key="1">
    <source>
        <dbReference type="SAM" id="MobiDB-lite"/>
    </source>
</evidence>
<sequence length="75" mass="8521">MKAVIITHGSGTSSACQDRTRMLTAECERRSPGLSRAVQSKVRKEEQLKSIMSSLWSQRDRIKSRAKSSRRRGTR</sequence>
<dbReference type="Proteomes" id="UP001610444">
    <property type="component" value="Unassembled WGS sequence"/>
</dbReference>
<dbReference type="RefSeq" id="XP_070902038.1">
    <property type="nucleotide sequence ID" value="XM_071039273.1"/>
</dbReference>
<dbReference type="PROSITE" id="PS51257">
    <property type="entry name" value="PROKAR_LIPOPROTEIN"/>
    <property type="match status" value="1"/>
</dbReference>
<keyword evidence="3" id="KW-1185">Reference proteome</keyword>
<evidence type="ECO:0000313" key="3">
    <source>
        <dbReference type="Proteomes" id="UP001610444"/>
    </source>
</evidence>
<comment type="caution">
    <text evidence="2">The sequence shown here is derived from an EMBL/GenBank/DDBJ whole genome shotgun (WGS) entry which is preliminary data.</text>
</comment>
<protein>
    <submittedName>
        <fullName evidence="2">Uncharacterized protein</fullName>
    </submittedName>
</protein>
<evidence type="ECO:0000313" key="2">
    <source>
        <dbReference type="EMBL" id="KAL2855631.1"/>
    </source>
</evidence>
<dbReference type="EMBL" id="JBFXLR010000009">
    <property type="protein sequence ID" value="KAL2855631.1"/>
    <property type="molecule type" value="Genomic_DNA"/>
</dbReference>
<gene>
    <name evidence="2" type="ORF">BJX68DRAFT_230933</name>
</gene>
<dbReference type="GeneID" id="98154437"/>
<organism evidence="2 3">
    <name type="scientific">Aspergillus pseudodeflectus</name>
    <dbReference type="NCBI Taxonomy" id="176178"/>
    <lineage>
        <taxon>Eukaryota</taxon>
        <taxon>Fungi</taxon>
        <taxon>Dikarya</taxon>
        <taxon>Ascomycota</taxon>
        <taxon>Pezizomycotina</taxon>
        <taxon>Eurotiomycetes</taxon>
        <taxon>Eurotiomycetidae</taxon>
        <taxon>Eurotiales</taxon>
        <taxon>Aspergillaceae</taxon>
        <taxon>Aspergillus</taxon>
        <taxon>Aspergillus subgen. Nidulantes</taxon>
    </lineage>
</organism>
<feature type="compositionally biased region" description="Basic residues" evidence="1">
    <location>
        <begin position="64"/>
        <end position="75"/>
    </location>
</feature>
<accession>A0ABR4KTN6</accession>
<reference evidence="2 3" key="1">
    <citation type="submission" date="2024-07" db="EMBL/GenBank/DDBJ databases">
        <title>Section-level genome sequencing and comparative genomics of Aspergillus sections Usti and Cavernicolus.</title>
        <authorList>
            <consortium name="Lawrence Berkeley National Laboratory"/>
            <person name="Nybo J.L."/>
            <person name="Vesth T.C."/>
            <person name="Theobald S."/>
            <person name="Frisvad J.C."/>
            <person name="Larsen T.O."/>
            <person name="Kjaerboelling I."/>
            <person name="Rothschild-Mancinelli K."/>
            <person name="Lyhne E.K."/>
            <person name="Kogle M.E."/>
            <person name="Barry K."/>
            <person name="Clum A."/>
            <person name="Na H."/>
            <person name="Ledsgaard L."/>
            <person name="Lin J."/>
            <person name="Lipzen A."/>
            <person name="Kuo A."/>
            <person name="Riley R."/>
            <person name="Mondo S."/>
            <person name="LaButti K."/>
            <person name="Haridas S."/>
            <person name="Pangalinan J."/>
            <person name="Salamov A.A."/>
            <person name="Simmons B.A."/>
            <person name="Magnuson J.K."/>
            <person name="Chen J."/>
            <person name="Drula E."/>
            <person name="Henrissat B."/>
            <person name="Wiebenga A."/>
            <person name="Lubbers R.J."/>
            <person name="Gomes A.C."/>
            <person name="Macurrencykelacurrency M.R."/>
            <person name="Stajich J."/>
            <person name="Grigoriev I.V."/>
            <person name="Mortensen U.H."/>
            <person name="De vries R.P."/>
            <person name="Baker S.E."/>
            <person name="Andersen M.R."/>
        </authorList>
    </citation>
    <scope>NUCLEOTIDE SEQUENCE [LARGE SCALE GENOMIC DNA]</scope>
    <source>
        <strain evidence="2 3">CBS 756.74</strain>
    </source>
</reference>
<proteinExistence type="predicted"/>
<feature type="region of interest" description="Disordered" evidence="1">
    <location>
        <begin position="56"/>
        <end position="75"/>
    </location>
</feature>
<name>A0ABR4KTN6_9EURO</name>